<gene>
    <name evidence="6" type="ORF">FGL95_12090</name>
</gene>
<evidence type="ECO:0000256" key="2">
    <source>
        <dbReference type="ARBA" id="ARBA00023125"/>
    </source>
</evidence>
<evidence type="ECO:0000256" key="1">
    <source>
        <dbReference type="ARBA" id="ARBA00023015"/>
    </source>
</evidence>
<sequence>MPPNKHQEKSLRTRALLLDAAIDSLVDVGYGKASIADIAARAGVTRGAQVHHFRTRTELFAHVIEHLAERQTEAVQDRAAALPPSTTPAEIVVELVSAAFSGELGKASMELFTSVGGEDDLRDNMLRAQRELTNGLLETCARLIGSDVATDRLETTFWLTINLVRGTTIDEMLRGADRRRKLMLAEWTSLAAVSLRSP</sequence>
<accession>A0A848KA44</accession>
<evidence type="ECO:0000313" key="6">
    <source>
        <dbReference type="EMBL" id="NMN95775.1"/>
    </source>
</evidence>
<dbReference type="GO" id="GO:0003700">
    <property type="term" value="F:DNA-binding transcription factor activity"/>
    <property type="evidence" value="ECO:0007669"/>
    <property type="project" value="TreeGrafter"/>
</dbReference>
<feature type="domain" description="HTH tetR-type" evidence="5">
    <location>
        <begin position="11"/>
        <end position="71"/>
    </location>
</feature>
<keyword evidence="2 4" id="KW-0238">DNA-binding</keyword>
<dbReference type="PRINTS" id="PR00455">
    <property type="entry name" value="HTHTETR"/>
</dbReference>
<reference evidence="6 7" key="2">
    <citation type="submission" date="2020-06" db="EMBL/GenBank/DDBJ databases">
        <title>Antribacter stalactiti gen. nov., sp. nov., a new member of the family Nacardiaceae isolated from a cave.</title>
        <authorList>
            <person name="Kim I.S."/>
        </authorList>
    </citation>
    <scope>NUCLEOTIDE SEQUENCE [LARGE SCALE GENOMIC DNA]</scope>
    <source>
        <strain evidence="6 7">YC2-7</strain>
    </source>
</reference>
<dbReference type="Gene3D" id="1.10.357.10">
    <property type="entry name" value="Tetracycline Repressor, domain 2"/>
    <property type="match status" value="1"/>
</dbReference>
<dbReference type="AlphaFoldDB" id="A0A848KA44"/>
<dbReference type="PROSITE" id="PS50977">
    <property type="entry name" value="HTH_TETR_2"/>
    <property type="match status" value="1"/>
</dbReference>
<dbReference type="PANTHER" id="PTHR30055:SF234">
    <property type="entry name" value="HTH-TYPE TRANSCRIPTIONAL REGULATOR BETI"/>
    <property type="match status" value="1"/>
</dbReference>
<dbReference type="InterPro" id="IPR050109">
    <property type="entry name" value="HTH-type_TetR-like_transc_reg"/>
</dbReference>
<evidence type="ECO:0000259" key="5">
    <source>
        <dbReference type="PROSITE" id="PS50977"/>
    </source>
</evidence>
<evidence type="ECO:0000313" key="7">
    <source>
        <dbReference type="Proteomes" id="UP000535543"/>
    </source>
</evidence>
<keyword evidence="7" id="KW-1185">Reference proteome</keyword>
<keyword evidence="3" id="KW-0804">Transcription</keyword>
<dbReference type="InterPro" id="IPR009057">
    <property type="entry name" value="Homeodomain-like_sf"/>
</dbReference>
<dbReference type="InterPro" id="IPR001647">
    <property type="entry name" value="HTH_TetR"/>
</dbReference>
<dbReference type="Proteomes" id="UP000535543">
    <property type="component" value="Unassembled WGS sequence"/>
</dbReference>
<evidence type="ECO:0000256" key="3">
    <source>
        <dbReference type="ARBA" id="ARBA00023163"/>
    </source>
</evidence>
<evidence type="ECO:0000256" key="4">
    <source>
        <dbReference type="PROSITE-ProRule" id="PRU00335"/>
    </source>
</evidence>
<proteinExistence type="predicted"/>
<dbReference type="PANTHER" id="PTHR30055">
    <property type="entry name" value="HTH-TYPE TRANSCRIPTIONAL REGULATOR RUTR"/>
    <property type="match status" value="1"/>
</dbReference>
<name>A0A848KA44_9NOCA</name>
<comment type="caution">
    <text evidence="6">The sequence shown here is derived from an EMBL/GenBank/DDBJ whole genome shotgun (WGS) entry which is preliminary data.</text>
</comment>
<protein>
    <submittedName>
        <fullName evidence="6">TetR family transcriptional regulator</fullName>
    </submittedName>
</protein>
<keyword evidence="1" id="KW-0805">Transcription regulation</keyword>
<feature type="DNA-binding region" description="H-T-H motif" evidence="4">
    <location>
        <begin position="34"/>
        <end position="53"/>
    </location>
</feature>
<dbReference type="SUPFAM" id="SSF46689">
    <property type="entry name" value="Homeodomain-like"/>
    <property type="match status" value="1"/>
</dbReference>
<dbReference type="Pfam" id="PF00440">
    <property type="entry name" value="TetR_N"/>
    <property type="match status" value="1"/>
</dbReference>
<dbReference type="GO" id="GO:0000976">
    <property type="term" value="F:transcription cis-regulatory region binding"/>
    <property type="evidence" value="ECO:0007669"/>
    <property type="project" value="TreeGrafter"/>
</dbReference>
<organism evidence="6 7">
    <name type="scientific">Antrihabitans stalactiti</name>
    <dbReference type="NCBI Taxonomy" id="2584121"/>
    <lineage>
        <taxon>Bacteria</taxon>
        <taxon>Bacillati</taxon>
        <taxon>Actinomycetota</taxon>
        <taxon>Actinomycetes</taxon>
        <taxon>Mycobacteriales</taxon>
        <taxon>Nocardiaceae</taxon>
        <taxon>Antrihabitans</taxon>
    </lineage>
</organism>
<dbReference type="EMBL" id="VCQU01000003">
    <property type="protein sequence ID" value="NMN95775.1"/>
    <property type="molecule type" value="Genomic_DNA"/>
</dbReference>
<reference evidence="6 7" key="1">
    <citation type="submission" date="2019-05" db="EMBL/GenBank/DDBJ databases">
        <authorList>
            <person name="Lee S.D."/>
        </authorList>
    </citation>
    <scope>NUCLEOTIDE SEQUENCE [LARGE SCALE GENOMIC DNA]</scope>
    <source>
        <strain evidence="6 7">YC2-7</strain>
    </source>
</reference>